<dbReference type="EMBL" id="AP022567">
    <property type="protein sequence ID" value="BBX33938.1"/>
    <property type="molecule type" value="Genomic_DNA"/>
</dbReference>
<organism evidence="2 3">
    <name type="scientific">Mycolicibacterium mageritense</name>
    <name type="common">Mycobacterium mageritense</name>
    <dbReference type="NCBI Taxonomy" id="53462"/>
    <lineage>
        <taxon>Bacteria</taxon>
        <taxon>Bacillati</taxon>
        <taxon>Actinomycetota</taxon>
        <taxon>Actinomycetes</taxon>
        <taxon>Mycobacteriales</taxon>
        <taxon>Mycobacteriaceae</taxon>
        <taxon>Mycolicibacterium</taxon>
    </lineage>
</organism>
<accession>A0ABM7HTN8</accession>
<name>A0ABM7HTN8_MYCME</name>
<evidence type="ECO:0000313" key="3">
    <source>
        <dbReference type="Proteomes" id="UP000465622"/>
    </source>
</evidence>
<reference evidence="2 3" key="1">
    <citation type="journal article" date="2019" name="Emerg. Microbes Infect.">
        <title>Comprehensive subspecies identification of 175 nontuberculous mycobacteria species based on 7547 genomic profiles.</title>
        <authorList>
            <person name="Matsumoto Y."/>
            <person name="Kinjo T."/>
            <person name="Motooka D."/>
            <person name="Nabeya D."/>
            <person name="Jung N."/>
            <person name="Uechi K."/>
            <person name="Horii T."/>
            <person name="Iida T."/>
            <person name="Fujita J."/>
            <person name="Nakamura S."/>
        </authorList>
    </citation>
    <scope>NUCLEOTIDE SEQUENCE [LARGE SCALE GENOMIC DNA]</scope>
    <source>
        <strain evidence="2 3">JCM 12375</strain>
    </source>
</reference>
<proteinExistence type="predicted"/>
<dbReference type="RefSeq" id="WP_131524661.1">
    <property type="nucleotide sequence ID" value="NZ_AP022567.1"/>
</dbReference>
<protein>
    <recommendedName>
        <fullName evidence="4">Helix-turn-helix domain-containing protein</fullName>
    </recommendedName>
</protein>
<gene>
    <name evidence="2" type="ORF">MMAGJ_32200</name>
</gene>
<dbReference type="Proteomes" id="UP000465622">
    <property type="component" value="Chromosome"/>
</dbReference>
<evidence type="ECO:0000313" key="2">
    <source>
        <dbReference type="EMBL" id="BBX33938.1"/>
    </source>
</evidence>
<keyword evidence="3" id="KW-1185">Reference proteome</keyword>
<feature type="region of interest" description="Disordered" evidence="1">
    <location>
        <begin position="157"/>
        <end position="187"/>
    </location>
</feature>
<evidence type="ECO:0008006" key="4">
    <source>
        <dbReference type="Google" id="ProtNLM"/>
    </source>
</evidence>
<sequence>MIDRASDRPTGRVDKFDWFMAVQADTRLSAADKYVLQNMAVTYVNHRRREGVLYVRQSVMAERFKVGLRTVERAISKAKQLGYLVVDVPRKRGPGHHGPDKYRLAIPELPANLAGHSPVNVTMVDNEQLSDATITRQIGGSYPELPAKLAVITRQIGGNDPPGENSLPAKTPTPTGERTGEYTGERTTTGDRAFSAENAPNDEMNTRLADHGFEQENAPLRSASLDEKQELALDAEVLCRTCSEEPAHPFSSDGLCPRCHADAEADRKFASSVEEMLG</sequence>
<evidence type="ECO:0000256" key="1">
    <source>
        <dbReference type="SAM" id="MobiDB-lite"/>
    </source>
</evidence>